<dbReference type="InterPro" id="IPR052181">
    <property type="entry name" value="5hmC_binding"/>
</dbReference>
<dbReference type="SUPFAM" id="SSF88697">
    <property type="entry name" value="PUA domain-like"/>
    <property type="match status" value="1"/>
</dbReference>
<proteinExistence type="predicted"/>
<reference evidence="5" key="1">
    <citation type="submission" date="2013-12" db="EMBL/GenBank/DDBJ databases">
        <authorList>
            <person name="Genoscope - CEA"/>
        </authorList>
    </citation>
    <scope>NUCLEOTIDE SEQUENCE</scope>
    <source>
        <strain evidence="5">CBS 1993</strain>
    </source>
</reference>
<dbReference type="STRING" id="1382522.W6MNY6"/>
<keyword evidence="6" id="KW-1185">Reference proteome</keyword>
<dbReference type="PANTHER" id="PTHR14087:SF7">
    <property type="entry name" value="THYMOCYTE NUCLEAR PROTEIN 1"/>
    <property type="match status" value="1"/>
</dbReference>
<dbReference type="PANTHER" id="PTHR14087">
    <property type="entry name" value="THYMOCYTE NUCLEAR PROTEIN 1"/>
    <property type="match status" value="1"/>
</dbReference>
<dbReference type="CDD" id="cd21133">
    <property type="entry name" value="EVE"/>
    <property type="match status" value="1"/>
</dbReference>
<feature type="domain" description="EVE" evidence="4">
    <location>
        <begin position="57"/>
        <end position="212"/>
    </location>
</feature>
<organism evidence="5 6">
    <name type="scientific">Kuraishia capsulata CBS 1993</name>
    <dbReference type="NCBI Taxonomy" id="1382522"/>
    <lineage>
        <taxon>Eukaryota</taxon>
        <taxon>Fungi</taxon>
        <taxon>Dikarya</taxon>
        <taxon>Ascomycota</taxon>
        <taxon>Saccharomycotina</taxon>
        <taxon>Pichiomycetes</taxon>
        <taxon>Pichiales</taxon>
        <taxon>Pichiaceae</taxon>
        <taxon>Kuraishia</taxon>
    </lineage>
</organism>
<evidence type="ECO:0000256" key="2">
    <source>
        <dbReference type="ARBA" id="ARBA00023242"/>
    </source>
</evidence>
<evidence type="ECO:0000256" key="1">
    <source>
        <dbReference type="ARBA" id="ARBA00004123"/>
    </source>
</evidence>
<dbReference type="AlphaFoldDB" id="W6MNY6"/>
<evidence type="ECO:0000313" key="5">
    <source>
        <dbReference type="EMBL" id="CDK28384.1"/>
    </source>
</evidence>
<dbReference type="InterPro" id="IPR015947">
    <property type="entry name" value="PUA-like_sf"/>
</dbReference>
<keyword evidence="2" id="KW-0539">Nucleus</keyword>
<dbReference type="RefSeq" id="XP_022460374.1">
    <property type="nucleotide sequence ID" value="XM_022601093.1"/>
</dbReference>
<reference evidence="5" key="2">
    <citation type="submission" date="2014-02" db="EMBL/GenBank/DDBJ databases">
        <title>Complete DNA sequence of /Kuraishia capsulata/ illustrates novel genomic features among budding yeasts (/Saccharomycotina/).</title>
        <authorList>
            <person name="Morales L."/>
            <person name="Noel B."/>
            <person name="Porcel B."/>
            <person name="Marcet-Houben M."/>
            <person name="Hullo M-F."/>
            <person name="Sacerdot C."/>
            <person name="Tekaia F."/>
            <person name="Leh-Louis V."/>
            <person name="Despons L."/>
            <person name="Khanna V."/>
            <person name="Aury J-M."/>
            <person name="Barbe V."/>
            <person name="Couloux A."/>
            <person name="Labadie K."/>
            <person name="Pelletier E."/>
            <person name="Souciet J-L."/>
            <person name="Boekhout T."/>
            <person name="Gabaldon T."/>
            <person name="Wincker P."/>
            <person name="Dujon B."/>
        </authorList>
    </citation>
    <scope>NUCLEOTIDE SEQUENCE</scope>
    <source>
        <strain evidence="5">CBS 1993</strain>
    </source>
</reference>
<feature type="compositionally biased region" description="Basic and acidic residues" evidence="3">
    <location>
        <begin position="17"/>
        <end position="30"/>
    </location>
</feature>
<dbReference type="GeneID" id="34521762"/>
<evidence type="ECO:0000256" key="3">
    <source>
        <dbReference type="SAM" id="MobiDB-lite"/>
    </source>
</evidence>
<sequence length="236" mass="26674">MVKRKGGSVGGSKAKKARETQIVKNEEGPDRSPAGESPKKPLLKKPPAFSPDSKGRRFWLIKSEPLTRLDDKTGEDVAFPLSEFAKVEREPWDGVRNYEARNNLLSMAVNDICLFYHSNCPKPGIVGIARVVQEAFPDESQFDPKSNHFDPKSKREEPKWWCPAVKFVGRLRHKVAAADLKIDSRFTDLALNKRGRLSVTPVSESHFKLILEISKEGDIEDDIDCEISRKYIVDEI</sequence>
<dbReference type="Pfam" id="PF01878">
    <property type="entry name" value="EVE"/>
    <property type="match status" value="1"/>
</dbReference>
<protein>
    <recommendedName>
        <fullName evidence="4">EVE domain-containing protein</fullName>
    </recommendedName>
</protein>
<feature type="region of interest" description="Disordered" evidence="3">
    <location>
        <begin position="1"/>
        <end position="55"/>
    </location>
</feature>
<dbReference type="HOGENOM" id="CLU_041799_2_2_1"/>
<comment type="subcellular location">
    <subcellularLocation>
        <location evidence="1">Nucleus</location>
    </subcellularLocation>
</comment>
<dbReference type="Proteomes" id="UP000019384">
    <property type="component" value="Unassembled WGS sequence"/>
</dbReference>
<dbReference type="EMBL" id="HG793129">
    <property type="protein sequence ID" value="CDK28384.1"/>
    <property type="molecule type" value="Genomic_DNA"/>
</dbReference>
<evidence type="ECO:0000259" key="4">
    <source>
        <dbReference type="Pfam" id="PF01878"/>
    </source>
</evidence>
<dbReference type="GO" id="GO:0005634">
    <property type="term" value="C:nucleus"/>
    <property type="evidence" value="ECO:0007669"/>
    <property type="project" value="UniProtKB-SubCell"/>
</dbReference>
<dbReference type="Gene3D" id="3.10.590.10">
    <property type="entry name" value="ph1033 like domains"/>
    <property type="match status" value="1"/>
</dbReference>
<evidence type="ECO:0000313" key="6">
    <source>
        <dbReference type="Proteomes" id="UP000019384"/>
    </source>
</evidence>
<name>W6MNY6_9ASCO</name>
<accession>W6MNY6</accession>
<dbReference type="InterPro" id="IPR002740">
    <property type="entry name" value="EVE_domain"/>
</dbReference>
<dbReference type="OrthoDB" id="41445at2759"/>
<dbReference type="InterPro" id="IPR047197">
    <property type="entry name" value="THYN1-like_EVE"/>
</dbReference>
<gene>
    <name evidence="5" type="ORF">KUCA_T00004366001</name>
</gene>